<feature type="domain" description="NADP-dependent oxidoreductase" evidence="1">
    <location>
        <begin position="19"/>
        <end position="321"/>
    </location>
</feature>
<reference evidence="3" key="1">
    <citation type="journal article" date="2019" name="Int. J. Syst. Evol. Microbiol.">
        <title>The Global Catalogue of Microorganisms (GCM) 10K type strain sequencing project: providing services to taxonomists for standard genome sequencing and annotation.</title>
        <authorList>
            <consortium name="The Broad Institute Genomics Platform"/>
            <consortium name="The Broad Institute Genome Sequencing Center for Infectious Disease"/>
            <person name="Wu L."/>
            <person name="Ma J."/>
        </authorList>
    </citation>
    <scope>NUCLEOTIDE SEQUENCE [LARGE SCALE GENOMIC DNA]</scope>
    <source>
        <strain evidence="3">JCM 17925</strain>
    </source>
</reference>
<accession>A0ABP8JYJ1</accession>
<dbReference type="PANTHER" id="PTHR43312">
    <property type="entry name" value="D-THREO-ALDOSE 1-DEHYDROGENASE"/>
    <property type="match status" value="1"/>
</dbReference>
<dbReference type="Pfam" id="PF00248">
    <property type="entry name" value="Aldo_ket_red"/>
    <property type="match status" value="1"/>
</dbReference>
<dbReference type="InterPro" id="IPR023210">
    <property type="entry name" value="NADP_OxRdtase_dom"/>
</dbReference>
<comment type="caution">
    <text evidence="2">The sequence shown here is derived from an EMBL/GenBank/DDBJ whole genome shotgun (WGS) entry which is preliminary data.</text>
</comment>
<dbReference type="InterPro" id="IPR053135">
    <property type="entry name" value="AKR2_Oxidoreductase"/>
</dbReference>
<dbReference type="Proteomes" id="UP001500936">
    <property type="component" value="Unassembled WGS sequence"/>
</dbReference>
<evidence type="ECO:0000313" key="2">
    <source>
        <dbReference type="EMBL" id="GAA4398089.1"/>
    </source>
</evidence>
<dbReference type="InterPro" id="IPR036812">
    <property type="entry name" value="NAD(P)_OxRdtase_dom_sf"/>
</dbReference>
<dbReference type="CDD" id="cd19086">
    <property type="entry name" value="AKR_AKR11C1"/>
    <property type="match status" value="1"/>
</dbReference>
<keyword evidence="3" id="KW-1185">Reference proteome</keyword>
<evidence type="ECO:0000313" key="3">
    <source>
        <dbReference type="Proteomes" id="UP001500936"/>
    </source>
</evidence>
<dbReference type="EMBL" id="BAABHB010000001">
    <property type="protein sequence ID" value="GAA4398089.1"/>
    <property type="molecule type" value="Genomic_DNA"/>
</dbReference>
<dbReference type="SUPFAM" id="SSF51430">
    <property type="entry name" value="NAD(P)-linked oxidoreductase"/>
    <property type="match status" value="1"/>
</dbReference>
<name>A0ABP8JYJ1_9BACT</name>
<evidence type="ECO:0000259" key="1">
    <source>
        <dbReference type="Pfam" id="PF00248"/>
    </source>
</evidence>
<organism evidence="2 3">
    <name type="scientific">Nibrella viscosa</name>
    <dbReference type="NCBI Taxonomy" id="1084524"/>
    <lineage>
        <taxon>Bacteria</taxon>
        <taxon>Pseudomonadati</taxon>
        <taxon>Bacteroidota</taxon>
        <taxon>Cytophagia</taxon>
        <taxon>Cytophagales</taxon>
        <taxon>Spirosomataceae</taxon>
        <taxon>Nibrella</taxon>
    </lineage>
</organism>
<proteinExistence type="predicted"/>
<gene>
    <name evidence="2" type="ORF">GCM10023187_08290</name>
</gene>
<dbReference type="PANTHER" id="PTHR43312:SF1">
    <property type="entry name" value="NADP-DEPENDENT OXIDOREDUCTASE DOMAIN-CONTAINING PROTEIN"/>
    <property type="match status" value="1"/>
</dbReference>
<sequence length="333" mass="37167">MIPSMTLPKRRFQSVAISEIGLGTWQLGGTDWGTISEESAFAILQAYLDQGGNFIDTADVYGSGISEQTIGRFLDAHPAEVYVATKLGRRSDNGFGWPQNFTYDAMCRQVEASLQRLKTDQLFLEQLHCIPTDELQKGAVFDHLRRLQDEKLIRYWGVSVETADEALLCLKQEGLASLQIIFNLFRQHIADDVFRLAEEKGVALIVRVPLASGLLTGKFSPQTQFAQSDHRHYNANGEAFNVGETFSGIDFQTGIDLTHKIARHLPDDRLAQWAIRWILDHPAVTTVIPGATKVSQVTSNGEAAGLPSLPPETHRALRELYDADIKEQIRGRY</sequence>
<protein>
    <submittedName>
        <fullName evidence="2">Aldo/keto reductase</fullName>
    </submittedName>
</protein>
<dbReference type="Gene3D" id="3.20.20.100">
    <property type="entry name" value="NADP-dependent oxidoreductase domain"/>
    <property type="match status" value="1"/>
</dbReference>